<feature type="domain" description="Reverse transcriptase" evidence="1">
    <location>
        <begin position="385"/>
        <end position="655"/>
    </location>
</feature>
<dbReference type="Proteomes" id="UP001153954">
    <property type="component" value="Unassembled WGS sequence"/>
</dbReference>
<dbReference type="CDD" id="cd01650">
    <property type="entry name" value="RT_nLTR_like"/>
    <property type="match status" value="1"/>
</dbReference>
<organism evidence="2 3">
    <name type="scientific">Euphydryas editha</name>
    <name type="common">Edith's checkerspot</name>
    <dbReference type="NCBI Taxonomy" id="104508"/>
    <lineage>
        <taxon>Eukaryota</taxon>
        <taxon>Metazoa</taxon>
        <taxon>Ecdysozoa</taxon>
        <taxon>Arthropoda</taxon>
        <taxon>Hexapoda</taxon>
        <taxon>Insecta</taxon>
        <taxon>Pterygota</taxon>
        <taxon>Neoptera</taxon>
        <taxon>Endopterygota</taxon>
        <taxon>Lepidoptera</taxon>
        <taxon>Glossata</taxon>
        <taxon>Ditrysia</taxon>
        <taxon>Papilionoidea</taxon>
        <taxon>Nymphalidae</taxon>
        <taxon>Nymphalinae</taxon>
        <taxon>Euphydryas</taxon>
    </lineage>
</organism>
<dbReference type="AlphaFoldDB" id="A0AAU9UAV8"/>
<dbReference type="InterPro" id="IPR005135">
    <property type="entry name" value="Endo/exonuclease/phosphatase"/>
</dbReference>
<reference evidence="2" key="1">
    <citation type="submission" date="2022-03" db="EMBL/GenBank/DDBJ databases">
        <authorList>
            <person name="Tunstrom K."/>
        </authorList>
    </citation>
    <scope>NUCLEOTIDE SEQUENCE</scope>
</reference>
<evidence type="ECO:0000259" key="1">
    <source>
        <dbReference type="PROSITE" id="PS50878"/>
    </source>
</evidence>
<dbReference type="GO" id="GO:0071897">
    <property type="term" value="P:DNA biosynthetic process"/>
    <property type="evidence" value="ECO:0007669"/>
    <property type="project" value="UniProtKB-ARBA"/>
</dbReference>
<dbReference type="InterPro" id="IPR043502">
    <property type="entry name" value="DNA/RNA_pol_sf"/>
</dbReference>
<dbReference type="PROSITE" id="PS50878">
    <property type="entry name" value="RT_POL"/>
    <property type="match status" value="1"/>
</dbReference>
<dbReference type="Gene3D" id="3.60.10.10">
    <property type="entry name" value="Endonuclease/exonuclease/phosphatase"/>
    <property type="match status" value="1"/>
</dbReference>
<dbReference type="SUPFAM" id="SSF56672">
    <property type="entry name" value="DNA/RNA polymerases"/>
    <property type="match status" value="1"/>
</dbReference>
<dbReference type="EMBL" id="CAKOGL010000015">
    <property type="protein sequence ID" value="CAH2094957.1"/>
    <property type="molecule type" value="Genomic_DNA"/>
</dbReference>
<name>A0AAU9UAV8_EUPED</name>
<dbReference type="Pfam" id="PF14529">
    <property type="entry name" value="Exo_endo_phos_2"/>
    <property type="match status" value="1"/>
</dbReference>
<sequence length="817" mass="92570">MGDTELRVFAGYRPPGQDFHPEDLQCIFVQQRPTIMVGDLNAKHPTWGSNTMTPVGRKLYEDAELNGYVVVGPSSPTHIPSDPRCRPDVLDIVVHSGLPSPVNVEVIYDLDTQHLPLLVTVDLQDSIRVQKGPRRRIDWSHYAAHLKQFELPLPIRTVQEVEEATQVISNHIKMAMEEASIPINITTAQRNPLPGPLRAMLRRKRDLRKLWARTRCPRVKRDLNRLAEELSFKLGAFRGSEWETNIDRADDSDLSLYRLCRQLSRALPPVHPLFNERGERCYAAKDRAEILGTYLEGQFIPNPLVSTTTNAVSEHHVKVENSVREFLTSSVPRLEGRYYISPSETQKVAMRLSKGKAPGPDGIPSMAIRGMPWKCLVALTRLFNGILRTGHFPEAWKLGKVIVLPKPGKDRRRPSSYRPITLLSHVAKLFERLLLRRIVPHLPLRVEQFGFRSEHSTTLQLTRVLNLLASELNRGRCTVGVFLDIEKAFDRVWHEGLVAKLLSTSLPRALVRLLAAFLANRQFFVAVENAESGIRPIKAGVPQGSCLSPRLYAVFTGDIPTLHESLQEWEEDVVLALYADDSAFFASSRRQSLAIAKMQRLLDLLPEWLEKWKMAVNVGKTAAILTSRRRPLRQLQFRGQDIEWKTSVCYLGCHINRSLRMIPMVNHVVHQAAAARSMLYPVLVSHLPTRTKLRVYRAYVRSRLTYAAPAWCTLCSATQRKRLQVQQNRCLRLIVGASRYVRNDVIHRDTLTPTVEEFVRHLASRLFARADNGPHVHIHGIAPLHARPPEGRPLARELLQQSSSSQPVIPDTGGISD</sequence>
<evidence type="ECO:0000313" key="2">
    <source>
        <dbReference type="EMBL" id="CAH2094957.1"/>
    </source>
</evidence>
<dbReference type="GO" id="GO:0003824">
    <property type="term" value="F:catalytic activity"/>
    <property type="evidence" value="ECO:0007669"/>
    <property type="project" value="InterPro"/>
</dbReference>
<evidence type="ECO:0000313" key="3">
    <source>
        <dbReference type="Proteomes" id="UP001153954"/>
    </source>
</evidence>
<keyword evidence="3" id="KW-1185">Reference proteome</keyword>
<dbReference type="InterPro" id="IPR000477">
    <property type="entry name" value="RT_dom"/>
</dbReference>
<dbReference type="InterPro" id="IPR052560">
    <property type="entry name" value="RdDP_mobile_element"/>
</dbReference>
<gene>
    <name evidence="2" type="ORF">EEDITHA_LOCUS10465</name>
</gene>
<accession>A0AAU9UAV8</accession>
<dbReference type="PANTHER" id="PTHR36688:SF1">
    <property type="entry name" value="ENDONUCLEASE_EXONUCLEASE_PHOSPHATASE DOMAIN-CONTAINING PROTEIN"/>
    <property type="match status" value="1"/>
</dbReference>
<dbReference type="InterPro" id="IPR036691">
    <property type="entry name" value="Endo/exonu/phosph_ase_sf"/>
</dbReference>
<dbReference type="SUPFAM" id="SSF56219">
    <property type="entry name" value="DNase I-like"/>
    <property type="match status" value="1"/>
</dbReference>
<proteinExistence type="predicted"/>
<dbReference type="PANTHER" id="PTHR36688">
    <property type="entry name" value="ENDO/EXONUCLEASE/PHOSPHATASE DOMAIN-CONTAINING PROTEIN"/>
    <property type="match status" value="1"/>
</dbReference>
<dbReference type="Pfam" id="PF00078">
    <property type="entry name" value="RVT_1"/>
    <property type="match status" value="1"/>
</dbReference>
<protein>
    <recommendedName>
        <fullName evidence="1">Reverse transcriptase domain-containing protein</fullName>
    </recommendedName>
</protein>
<comment type="caution">
    <text evidence="2">The sequence shown here is derived from an EMBL/GenBank/DDBJ whole genome shotgun (WGS) entry which is preliminary data.</text>
</comment>